<sequence>MRDDFSKLTKEILAKRVSYKCSNPSCKKMTIGSHSKYNKVINLGVAAHITAAAEGGPRFCQEMESNERKSIKNGIWLCQNCAKLIDTDIRKYSVDDLIQWKSLAEKESLSVITNEFIKENQNSSLYEKRIMVLEKLYYEIREVDSLIKEIIEEKSMPLNEKNETAFYLSLQIAQFTDDNGFYLQDEIAVQCIGTFVGVGDIFNSDEKIREESLENYTKNLRASQRLLKSVDSKGIIDTSIKTPIMTYYSELEAKKRKEDFN</sequence>
<evidence type="ECO:0000313" key="1">
    <source>
        <dbReference type="EMBL" id="ASV30391.1"/>
    </source>
</evidence>
<reference evidence="1 2" key="1">
    <citation type="submission" date="2017-08" db="EMBL/GenBank/DDBJ databases">
        <title>The complete genome sequence of Maribacter sp. B1, isolated from deep-sea sediment.</title>
        <authorList>
            <person name="Wu Y.-H."/>
            <person name="Cheng H."/>
            <person name="Xu X.-W."/>
        </authorList>
    </citation>
    <scope>NUCLEOTIDE SEQUENCE [LARGE SCALE GENOMIC DNA]</scope>
    <source>
        <strain evidence="1 2">B1</strain>
    </source>
</reference>
<gene>
    <name evidence="1" type="ORF">CJ263_09290</name>
</gene>
<dbReference type="Proteomes" id="UP000215244">
    <property type="component" value="Chromosome"/>
</dbReference>
<keyword evidence="2" id="KW-1185">Reference proteome</keyword>
<organism evidence="1 2">
    <name type="scientific">Maribacter cobaltidurans</name>
    <dbReference type="NCBI Taxonomy" id="1178778"/>
    <lineage>
        <taxon>Bacteria</taxon>
        <taxon>Pseudomonadati</taxon>
        <taxon>Bacteroidota</taxon>
        <taxon>Flavobacteriia</taxon>
        <taxon>Flavobacteriales</taxon>
        <taxon>Flavobacteriaceae</taxon>
        <taxon>Maribacter</taxon>
    </lineage>
</organism>
<name>A0A223V4R8_9FLAO</name>
<dbReference type="EMBL" id="CP022957">
    <property type="protein sequence ID" value="ASV30391.1"/>
    <property type="molecule type" value="Genomic_DNA"/>
</dbReference>
<dbReference type="AlphaFoldDB" id="A0A223V4R8"/>
<protein>
    <submittedName>
        <fullName evidence="1">Uncharacterized protein</fullName>
    </submittedName>
</protein>
<proteinExistence type="predicted"/>
<dbReference type="OrthoDB" id="5379188at2"/>
<dbReference type="RefSeq" id="WP_094997010.1">
    <property type="nucleotide sequence ID" value="NZ_BMJL01000002.1"/>
</dbReference>
<evidence type="ECO:0000313" key="2">
    <source>
        <dbReference type="Proteomes" id="UP000215244"/>
    </source>
</evidence>
<dbReference type="KEGG" id="marb:CJ263_09290"/>
<accession>A0A223V4R8</accession>